<reference evidence="13" key="2">
    <citation type="submission" date="2020-09" db="EMBL/GenBank/DDBJ databases">
        <authorList>
            <person name="Sun Q."/>
            <person name="Zhou Y."/>
        </authorList>
    </citation>
    <scope>NUCLEOTIDE SEQUENCE</scope>
    <source>
        <strain evidence="13">CGMCC 1.15367</strain>
    </source>
</reference>
<keyword evidence="2 9" id="KW-0240">DNA-directed RNA polymerase</keyword>
<dbReference type="GO" id="GO:0003677">
    <property type="term" value="F:DNA binding"/>
    <property type="evidence" value="ECO:0007669"/>
    <property type="project" value="UniProtKB-KW"/>
</dbReference>
<organism evidence="13 14">
    <name type="scientific">Aureimonas endophytica</name>
    <dbReference type="NCBI Taxonomy" id="2027858"/>
    <lineage>
        <taxon>Bacteria</taxon>
        <taxon>Pseudomonadati</taxon>
        <taxon>Pseudomonadota</taxon>
        <taxon>Alphaproteobacteria</taxon>
        <taxon>Hyphomicrobiales</taxon>
        <taxon>Aurantimonadaceae</taxon>
        <taxon>Aureimonas</taxon>
    </lineage>
</organism>
<dbReference type="PANTHER" id="PTHR32248">
    <property type="entry name" value="RNA POLYMERASE SIGMA-54 FACTOR"/>
    <property type="match status" value="1"/>
</dbReference>
<dbReference type="GO" id="GO:0006352">
    <property type="term" value="P:DNA-templated transcription initiation"/>
    <property type="evidence" value="ECO:0007669"/>
    <property type="project" value="InterPro"/>
</dbReference>
<dbReference type="GO" id="GO:0001216">
    <property type="term" value="F:DNA-binding transcription activator activity"/>
    <property type="evidence" value="ECO:0007669"/>
    <property type="project" value="InterPro"/>
</dbReference>
<feature type="domain" description="RNA polymerase sigma factor 54 DNA-binding" evidence="11">
    <location>
        <begin position="320"/>
        <end position="479"/>
    </location>
</feature>
<keyword evidence="6 9" id="KW-0731">Sigma factor</keyword>
<evidence type="ECO:0000256" key="4">
    <source>
        <dbReference type="ARBA" id="ARBA00022695"/>
    </source>
</evidence>
<dbReference type="PANTHER" id="PTHR32248:SF4">
    <property type="entry name" value="RNA POLYMERASE SIGMA-54 FACTOR"/>
    <property type="match status" value="1"/>
</dbReference>
<dbReference type="Gene3D" id="1.10.10.1330">
    <property type="entry name" value="RNA polymerase sigma-54 factor, core-binding domain"/>
    <property type="match status" value="1"/>
</dbReference>
<dbReference type="Proteomes" id="UP000644699">
    <property type="component" value="Unassembled WGS sequence"/>
</dbReference>
<evidence type="ECO:0000259" key="12">
    <source>
        <dbReference type="Pfam" id="PF04963"/>
    </source>
</evidence>
<dbReference type="RefSeq" id="WP_188912775.1">
    <property type="nucleotide sequence ID" value="NZ_BMIQ01000010.1"/>
</dbReference>
<evidence type="ECO:0000256" key="3">
    <source>
        <dbReference type="ARBA" id="ARBA00022679"/>
    </source>
</evidence>
<keyword evidence="14" id="KW-1185">Reference proteome</keyword>
<dbReference type="GO" id="GO:0016779">
    <property type="term" value="F:nucleotidyltransferase activity"/>
    <property type="evidence" value="ECO:0007669"/>
    <property type="project" value="UniProtKB-KW"/>
</dbReference>
<gene>
    <name evidence="13" type="primary">rpoN</name>
    <name evidence="13" type="ORF">GCM10011390_46290</name>
</gene>
<comment type="similarity">
    <text evidence="1 9">Belongs to the sigma-54 factor family.</text>
</comment>
<dbReference type="AlphaFoldDB" id="A0A917EC88"/>
<sequence length="488" mass="52794">MLSARLQLRQSQSLALTPQLLQSIRLLQYSHAELDAFLEGEIERNPLLEREEIEAAPSAGGLIETPASAADAESADERPTAGDDAADGFEALETPSLRLAETRQRPAGEGSGSGLPIEDLAAGDASLSAHVLAEIADAFRDPIERAVAEVLAGHLDDAGYFRGDVAAIAAALGLLDAQILGILERVQAEIEPAGLFARTLGECLALQLHRLRRLDPVMRCVLDNLDLLARRDFAALRRLTGEDEAGLLDILAEIRRLDPKPGAGFAHEAPAAIVPDVIVEPAPDGTWRIELNPDALPRLLVNERYETSVAAAGLDKDGRAFLSDCQATANWLVRSLDQRARTILKVTAEIVRRQDDFLLRGITGLKPMTLMAVAEAIGMHESTVSRVTSNKYVATPRGTFEMKFFFTVAIAATGGGEAHSAESVKHRIRLLVDTETPGAVLSDDDIAERLKREGVDLARRTVAKYREALGIPSSVQRRREMNARRLAS</sequence>
<keyword evidence="8 9" id="KW-0804">Transcription</keyword>
<dbReference type="NCBIfam" id="TIGR02395">
    <property type="entry name" value="rpoN_sigma"/>
    <property type="match status" value="1"/>
</dbReference>
<dbReference type="NCBIfam" id="NF004596">
    <property type="entry name" value="PRK05932.1-3"/>
    <property type="match status" value="1"/>
</dbReference>
<dbReference type="InterPro" id="IPR000394">
    <property type="entry name" value="RNA_pol_sigma_54"/>
</dbReference>
<dbReference type="GO" id="GO:0016987">
    <property type="term" value="F:sigma factor activity"/>
    <property type="evidence" value="ECO:0007669"/>
    <property type="project" value="UniProtKB-KW"/>
</dbReference>
<name>A0A917EC88_9HYPH</name>
<dbReference type="Pfam" id="PF00309">
    <property type="entry name" value="Sigma54_AID"/>
    <property type="match status" value="1"/>
</dbReference>
<dbReference type="PROSITE" id="PS00718">
    <property type="entry name" value="SIGMA54_2"/>
    <property type="match status" value="1"/>
</dbReference>
<evidence type="ECO:0000256" key="1">
    <source>
        <dbReference type="ARBA" id="ARBA00008798"/>
    </source>
</evidence>
<evidence type="ECO:0000313" key="14">
    <source>
        <dbReference type="Proteomes" id="UP000644699"/>
    </source>
</evidence>
<comment type="function">
    <text evidence="9">Sigma factors are initiation factors that promote the attachment of RNA polymerase to specific initiation sites and are then released.</text>
</comment>
<accession>A0A917EC88</accession>
<keyword evidence="3 9" id="KW-0808">Transferase</keyword>
<dbReference type="PROSITE" id="PS00717">
    <property type="entry name" value="SIGMA54_1"/>
    <property type="match status" value="1"/>
</dbReference>
<dbReference type="InterPro" id="IPR038709">
    <property type="entry name" value="RpoN_core-bd_sf"/>
</dbReference>
<dbReference type="PIRSF" id="PIRSF000774">
    <property type="entry name" value="RpoN"/>
    <property type="match status" value="1"/>
</dbReference>
<comment type="caution">
    <text evidence="13">The sequence shown here is derived from an EMBL/GenBank/DDBJ whole genome shotgun (WGS) entry which is preliminary data.</text>
</comment>
<dbReference type="PRINTS" id="PR00045">
    <property type="entry name" value="SIGMA54FCT"/>
</dbReference>
<dbReference type="Gene3D" id="1.10.10.60">
    <property type="entry name" value="Homeodomain-like"/>
    <property type="match status" value="1"/>
</dbReference>
<dbReference type="PROSITE" id="PS50044">
    <property type="entry name" value="SIGMA54_3"/>
    <property type="match status" value="1"/>
</dbReference>
<dbReference type="GO" id="GO:0000428">
    <property type="term" value="C:DNA-directed RNA polymerase complex"/>
    <property type="evidence" value="ECO:0007669"/>
    <property type="project" value="UniProtKB-KW"/>
</dbReference>
<dbReference type="InterPro" id="IPR007046">
    <property type="entry name" value="RNA_pol_sigma_54_core-bd"/>
</dbReference>
<keyword evidence="4 9" id="KW-0548">Nucleotidyltransferase</keyword>
<evidence type="ECO:0000259" key="11">
    <source>
        <dbReference type="Pfam" id="PF04552"/>
    </source>
</evidence>
<feature type="region of interest" description="Disordered" evidence="10">
    <location>
        <begin position="57"/>
        <end position="116"/>
    </location>
</feature>
<evidence type="ECO:0000256" key="7">
    <source>
        <dbReference type="ARBA" id="ARBA00023125"/>
    </source>
</evidence>
<evidence type="ECO:0000313" key="13">
    <source>
        <dbReference type="EMBL" id="GGE21673.1"/>
    </source>
</evidence>
<dbReference type="NCBIfam" id="NF009118">
    <property type="entry name" value="PRK12469.1"/>
    <property type="match status" value="1"/>
</dbReference>
<proteinExistence type="inferred from homology"/>
<dbReference type="Pfam" id="PF04552">
    <property type="entry name" value="Sigma54_DBD"/>
    <property type="match status" value="1"/>
</dbReference>
<dbReference type="Pfam" id="PF04963">
    <property type="entry name" value="Sigma54_CBD"/>
    <property type="match status" value="1"/>
</dbReference>
<feature type="domain" description="RNA polymerase sigma factor 54 core-binding" evidence="12">
    <location>
        <begin position="117"/>
        <end position="305"/>
    </location>
</feature>
<evidence type="ECO:0000256" key="6">
    <source>
        <dbReference type="ARBA" id="ARBA00023082"/>
    </source>
</evidence>
<evidence type="ECO:0000256" key="9">
    <source>
        <dbReference type="PIRNR" id="PIRNR000774"/>
    </source>
</evidence>
<evidence type="ECO:0000256" key="8">
    <source>
        <dbReference type="ARBA" id="ARBA00023163"/>
    </source>
</evidence>
<evidence type="ECO:0000256" key="2">
    <source>
        <dbReference type="ARBA" id="ARBA00022478"/>
    </source>
</evidence>
<dbReference type="EMBL" id="BMIQ01000010">
    <property type="protein sequence ID" value="GGE21673.1"/>
    <property type="molecule type" value="Genomic_DNA"/>
</dbReference>
<dbReference type="InterPro" id="IPR007634">
    <property type="entry name" value="RNA_pol_sigma_54_DNA-bd"/>
</dbReference>
<keyword evidence="7 9" id="KW-0238">DNA-binding</keyword>
<reference evidence="13" key="1">
    <citation type="journal article" date="2014" name="Int. J. Syst. Evol. Microbiol.">
        <title>Complete genome sequence of Corynebacterium casei LMG S-19264T (=DSM 44701T), isolated from a smear-ripened cheese.</title>
        <authorList>
            <consortium name="US DOE Joint Genome Institute (JGI-PGF)"/>
            <person name="Walter F."/>
            <person name="Albersmeier A."/>
            <person name="Kalinowski J."/>
            <person name="Ruckert C."/>
        </authorList>
    </citation>
    <scope>NUCLEOTIDE SEQUENCE</scope>
    <source>
        <strain evidence="13">CGMCC 1.15367</strain>
    </source>
</reference>
<evidence type="ECO:0000256" key="5">
    <source>
        <dbReference type="ARBA" id="ARBA00023015"/>
    </source>
</evidence>
<protein>
    <recommendedName>
        <fullName evidence="9">RNA polymerase sigma-54 factor</fullName>
    </recommendedName>
</protein>
<keyword evidence="5 9" id="KW-0805">Transcription regulation</keyword>
<evidence type="ECO:0000256" key="10">
    <source>
        <dbReference type="SAM" id="MobiDB-lite"/>
    </source>
</evidence>